<evidence type="ECO:0000313" key="2">
    <source>
        <dbReference type="Proteomes" id="UP000250140"/>
    </source>
</evidence>
<proteinExistence type="predicted"/>
<feature type="non-terminal residue" evidence="1">
    <location>
        <position position="163"/>
    </location>
</feature>
<dbReference type="EMBL" id="KV750691">
    <property type="protein sequence ID" value="OCL03752.1"/>
    <property type="molecule type" value="Genomic_DNA"/>
</dbReference>
<sequence>PDTPSISQERLIAEVRAIYAGLVVVEQKCIDIDRSPAPENYACSYHPELKDPESKGLERKRHELHHVLLNKHYDFLSASQHPSASPALRRLARKYNMPSRMWERGIDDFMKVSLRQMPGTAKHMLDYLSFARSMIDRLNAEVPSLATEWSECIKGLDAYSKEL</sequence>
<name>A0A8E2JNP3_9PEZI</name>
<evidence type="ECO:0000313" key="1">
    <source>
        <dbReference type="EMBL" id="OCL03752.1"/>
    </source>
</evidence>
<dbReference type="Proteomes" id="UP000250140">
    <property type="component" value="Unassembled WGS sequence"/>
</dbReference>
<dbReference type="OrthoDB" id="2017974at2759"/>
<dbReference type="AlphaFoldDB" id="A0A8E2JNP3"/>
<protein>
    <submittedName>
        <fullName evidence="1">Uncharacterized protein</fullName>
    </submittedName>
</protein>
<organism evidence="1 2">
    <name type="scientific">Glonium stellatum</name>
    <dbReference type="NCBI Taxonomy" id="574774"/>
    <lineage>
        <taxon>Eukaryota</taxon>
        <taxon>Fungi</taxon>
        <taxon>Dikarya</taxon>
        <taxon>Ascomycota</taxon>
        <taxon>Pezizomycotina</taxon>
        <taxon>Dothideomycetes</taxon>
        <taxon>Pleosporomycetidae</taxon>
        <taxon>Gloniales</taxon>
        <taxon>Gloniaceae</taxon>
        <taxon>Glonium</taxon>
    </lineage>
</organism>
<feature type="non-terminal residue" evidence="1">
    <location>
        <position position="1"/>
    </location>
</feature>
<keyword evidence="2" id="KW-1185">Reference proteome</keyword>
<reference evidence="1 2" key="1">
    <citation type="journal article" date="2016" name="Nat. Commun.">
        <title>Ectomycorrhizal ecology is imprinted in the genome of the dominant symbiotic fungus Cenococcum geophilum.</title>
        <authorList>
            <consortium name="DOE Joint Genome Institute"/>
            <person name="Peter M."/>
            <person name="Kohler A."/>
            <person name="Ohm R.A."/>
            <person name="Kuo A."/>
            <person name="Krutzmann J."/>
            <person name="Morin E."/>
            <person name="Arend M."/>
            <person name="Barry K.W."/>
            <person name="Binder M."/>
            <person name="Choi C."/>
            <person name="Clum A."/>
            <person name="Copeland A."/>
            <person name="Grisel N."/>
            <person name="Haridas S."/>
            <person name="Kipfer T."/>
            <person name="LaButti K."/>
            <person name="Lindquist E."/>
            <person name="Lipzen A."/>
            <person name="Maire R."/>
            <person name="Meier B."/>
            <person name="Mihaltcheva S."/>
            <person name="Molinier V."/>
            <person name="Murat C."/>
            <person name="Poggeler S."/>
            <person name="Quandt C.A."/>
            <person name="Sperisen C."/>
            <person name="Tritt A."/>
            <person name="Tisserant E."/>
            <person name="Crous P.W."/>
            <person name="Henrissat B."/>
            <person name="Nehls U."/>
            <person name="Egli S."/>
            <person name="Spatafora J.W."/>
            <person name="Grigoriev I.V."/>
            <person name="Martin F.M."/>
        </authorList>
    </citation>
    <scope>NUCLEOTIDE SEQUENCE [LARGE SCALE GENOMIC DNA]</scope>
    <source>
        <strain evidence="1 2">CBS 207.34</strain>
    </source>
</reference>
<gene>
    <name evidence="1" type="ORF">AOQ84DRAFT_261408</name>
</gene>
<accession>A0A8E2JNP3</accession>